<evidence type="ECO:0000313" key="3">
    <source>
        <dbReference type="Proteomes" id="UP001211711"/>
    </source>
</evidence>
<comment type="caution">
    <text evidence="2">The sequence shown here is derived from an EMBL/GenBank/DDBJ whole genome shotgun (WGS) entry which is preliminary data.</text>
</comment>
<proteinExistence type="predicted"/>
<dbReference type="Proteomes" id="UP001211711">
    <property type="component" value="Unassembled WGS sequence"/>
</dbReference>
<evidence type="ECO:0000256" key="1">
    <source>
        <dbReference type="SAM" id="Coils"/>
    </source>
</evidence>
<name>A0ABT4ZTS2_9CYAN</name>
<accession>A0ABT4ZTS2</accession>
<organism evidence="2 3">
    <name type="scientific">Sphaerospermopsis kisseleviana CS-549</name>
    <dbReference type="NCBI Taxonomy" id="3021783"/>
    <lineage>
        <taxon>Bacteria</taxon>
        <taxon>Bacillati</taxon>
        <taxon>Cyanobacteriota</taxon>
        <taxon>Cyanophyceae</taxon>
        <taxon>Nostocales</taxon>
        <taxon>Aphanizomenonaceae</taxon>
        <taxon>Sphaerospermopsis</taxon>
        <taxon>Sphaerospermopsis kisseleviana</taxon>
    </lineage>
</organism>
<protein>
    <submittedName>
        <fullName evidence="2">Uncharacterized protein</fullName>
    </submittedName>
</protein>
<evidence type="ECO:0000313" key="2">
    <source>
        <dbReference type="EMBL" id="MDB9442117.1"/>
    </source>
</evidence>
<dbReference type="EMBL" id="JAQMTI010000146">
    <property type="protein sequence ID" value="MDB9442117.1"/>
    <property type="molecule type" value="Genomic_DNA"/>
</dbReference>
<keyword evidence="3" id="KW-1185">Reference proteome</keyword>
<dbReference type="CDD" id="cd16387">
    <property type="entry name" value="ParB_N_Srx"/>
    <property type="match status" value="1"/>
</dbReference>
<keyword evidence="1" id="KW-0175">Coiled coil</keyword>
<reference evidence="2 3" key="1">
    <citation type="submission" date="2023-01" db="EMBL/GenBank/DDBJ databases">
        <title>Genomes from the Australian National Cyanobacteria Reference Collection.</title>
        <authorList>
            <person name="Willis A."/>
            <person name="Lee E.M.F."/>
        </authorList>
    </citation>
    <scope>NUCLEOTIDE SEQUENCE [LARGE SCALE GENOMIC DNA]</scope>
    <source>
        <strain evidence="2 3">CS-549</strain>
    </source>
</reference>
<gene>
    <name evidence="2" type="ORF">PN497_12210</name>
</gene>
<feature type="coiled-coil region" evidence="1">
    <location>
        <begin position="203"/>
        <end position="330"/>
    </location>
</feature>
<sequence>MTSNFQDDLIRRIKQLEQIIEQNLTPRITSIENYLSTLTEKVQTGSVIVTGAFTTEKITPLNISELELIEVYNNVPKVLLKNSIIAELTAKSYREDNQNQPVLLEKDENGKYWIIVSNQNNIFLLPSINIKLHIHKLKTVEKLFDFRGITPTVDTHFLLIKPARVSSLPSGKEWKLLEKGILEFTNDISGVSFRSYLDIDEQENKVKNNLEKNNLELEKINNELDELKLHLQQLQEVNKNLPSQLNAEINIPEIKDNQANTNLEILKINKQLNELKLELKSEFDKISKSQIQNISKDAIYEQLDNFKSMLEKMQEERNNLETQIGKIAVLRDYVYLQIDLIKVRLESLENKQDN</sequence>
<dbReference type="RefSeq" id="WP_272110260.1">
    <property type="nucleotide sequence ID" value="NZ_JAQMTI010000146.1"/>
</dbReference>